<dbReference type="HOGENOM" id="CLU_512837_0_0_1"/>
<proteinExistence type="predicted"/>
<dbReference type="OrthoDB" id="4652505at2759"/>
<accession>A0A017SBR0</accession>
<name>A0A017SBR0_ASPRC</name>
<protein>
    <submittedName>
        <fullName evidence="1">Uncharacterized protein</fullName>
    </submittedName>
</protein>
<dbReference type="EMBL" id="KK088426">
    <property type="protein sequence ID" value="EYE94387.1"/>
    <property type="molecule type" value="Genomic_DNA"/>
</dbReference>
<dbReference type="RefSeq" id="XP_040638075.1">
    <property type="nucleotide sequence ID" value="XM_040779699.1"/>
</dbReference>
<reference evidence="2" key="1">
    <citation type="journal article" date="2014" name="Nat. Commun.">
        <title>Genomic adaptations of the halophilic Dead Sea filamentous fungus Eurotium rubrum.</title>
        <authorList>
            <person name="Kis-Papo T."/>
            <person name="Weig A.R."/>
            <person name="Riley R."/>
            <person name="Persoh D."/>
            <person name="Salamov A."/>
            <person name="Sun H."/>
            <person name="Lipzen A."/>
            <person name="Wasser S.P."/>
            <person name="Rambold G."/>
            <person name="Grigoriev I.V."/>
            <person name="Nevo E."/>
        </authorList>
    </citation>
    <scope>NUCLEOTIDE SEQUENCE [LARGE SCALE GENOMIC DNA]</scope>
    <source>
        <strain evidence="2">CBS 135680</strain>
    </source>
</reference>
<dbReference type="Proteomes" id="UP000019804">
    <property type="component" value="Unassembled WGS sequence"/>
</dbReference>
<dbReference type="GeneID" id="63694823"/>
<sequence length="531" mass="57777">MRPKATTNNYVSAEYVPKLLLPSQEPATVQSLGIRFDQKSHERPFQKAVIIDIYDGYLNLGDQIIIRLGDRRLGAKGTRAQTFVESRFKWRFYIDPVGTSDGYYRIAAIDLTVLHNLDTPKVLFGDLHVHSDGTVGTGSSVHNFPYGREIAGLDVLGYTANDFQITKDPAGGGHNVVFLEDPATHPPEFQFDCHGNVARSFEGLENGPKDLVPGAWLLDEVYATYAHAADSHLLTPHKLAVLGINSSDCFETPSEGVGSWVFANSDEHRGRCGGGVPGTAVFGTRGGLTGILSSRLDRKNFAQALRERHTFVTTGQCLVGLVLTKNGTAIQGDEIEHLANEPLGLVNHFLGDIGFSSIEAFDASGQIWQRRLLSETDKAPTLFRVAWGGARLSDRYCEAIWTGTVETQSAITRVVPFGGLEDNPEDQAVQKDAQTICFHSHTSGDVDGVHVYFDPTALPSQTSIRGTIGGYVKVGDALTGNPHKPQPNFQLEASWDEVVPPGGKSIGMLGGCELFVRVKAIPEISLPRRIQ</sequence>
<gene>
    <name evidence="1" type="ORF">EURHEDRAFT_387011</name>
</gene>
<organism evidence="1 2">
    <name type="scientific">Aspergillus ruber (strain CBS 135680)</name>
    <dbReference type="NCBI Taxonomy" id="1388766"/>
    <lineage>
        <taxon>Eukaryota</taxon>
        <taxon>Fungi</taxon>
        <taxon>Dikarya</taxon>
        <taxon>Ascomycota</taxon>
        <taxon>Pezizomycotina</taxon>
        <taxon>Eurotiomycetes</taxon>
        <taxon>Eurotiomycetidae</taxon>
        <taxon>Eurotiales</taxon>
        <taxon>Aspergillaceae</taxon>
        <taxon>Aspergillus</taxon>
        <taxon>Aspergillus subgen. Aspergillus</taxon>
    </lineage>
</organism>
<evidence type="ECO:0000313" key="2">
    <source>
        <dbReference type="Proteomes" id="UP000019804"/>
    </source>
</evidence>
<keyword evidence="2" id="KW-1185">Reference proteome</keyword>
<evidence type="ECO:0000313" key="1">
    <source>
        <dbReference type="EMBL" id="EYE94387.1"/>
    </source>
</evidence>
<dbReference type="AlphaFoldDB" id="A0A017SBR0"/>
<dbReference type="STRING" id="1388766.A0A017SBR0"/>